<feature type="transmembrane region" description="Helical" evidence="7">
    <location>
        <begin position="270"/>
        <end position="295"/>
    </location>
</feature>
<proteinExistence type="predicted"/>
<keyword evidence="6 7" id="KW-0472">Membrane</keyword>
<dbReference type="PROSITE" id="PS50850">
    <property type="entry name" value="MFS"/>
    <property type="match status" value="1"/>
</dbReference>
<keyword evidence="9" id="KW-1185">Reference proteome</keyword>
<dbReference type="AlphaFoldDB" id="A0A6P7U5F1"/>
<evidence type="ECO:0000313" key="10">
    <source>
        <dbReference type="RefSeq" id="XP_029656181.2"/>
    </source>
</evidence>
<protein>
    <submittedName>
        <fullName evidence="10">Uncharacterized transporter slc-17.2-like isoform X1</fullName>
    </submittedName>
</protein>
<feature type="transmembrane region" description="Helical" evidence="7">
    <location>
        <begin position="437"/>
        <end position="459"/>
    </location>
</feature>
<comment type="subcellular location">
    <subcellularLocation>
        <location evidence="1">Membrane</location>
        <topology evidence="1">Multi-pass membrane protein</topology>
    </subcellularLocation>
</comment>
<feature type="domain" description="Major facilitator superfamily (MFS) profile" evidence="8">
    <location>
        <begin position="34"/>
        <end position="463"/>
    </location>
</feature>
<keyword evidence="5 7" id="KW-1133">Transmembrane helix</keyword>
<evidence type="ECO:0000256" key="5">
    <source>
        <dbReference type="ARBA" id="ARBA00022989"/>
    </source>
</evidence>
<dbReference type="GO" id="GO:0006820">
    <property type="term" value="P:monoatomic anion transport"/>
    <property type="evidence" value="ECO:0007669"/>
    <property type="project" value="TreeGrafter"/>
</dbReference>
<reference evidence="10" key="1">
    <citation type="submission" date="2025-08" db="UniProtKB">
        <authorList>
            <consortium name="RefSeq"/>
        </authorList>
    </citation>
    <scope>IDENTIFICATION</scope>
</reference>
<gene>
    <name evidence="10" type="primary">LOC115230093</name>
</gene>
<dbReference type="Gene3D" id="1.20.1250.20">
    <property type="entry name" value="MFS general substrate transporter like domains"/>
    <property type="match status" value="2"/>
</dbReference>
<name>A0A6P7U5F1_9MOLL</name>
<sequence>MSQFTLWIKRYSSCRWRLCYACAAASLLMQTLRVNLSMAFVCMLKPLNRTTEEVSFTANEHRCSALHNYSSNRNYEGEFEWSDKLQSNMLAGYFYGYIGTNIVGGLLADKYGGKRVLGASFLSSSILTILHPSLSRVSGYFTLVLRILTGVVSGPIYPALQSLFGRWAPSQEISLLIAIIFAAQYLGSILCLSISGYLCVYGFDNGWGSIFYIFGGICLVFSCVWFYVVYDNPDVHPTISEEEYSYLSRTIVSEKVVKNVPWKRLFSSPAVWAIIFGWFAYCWTTLAFQVLLPLYVKEALNVNTTSNGLMSSVTAVGQIIALPFWGKCANIILSKKYLSTRSVRVLFHTFSMLGSASLLIAIGFLGCGKNTLIIILLFLSGITLSFSSGGVTVNNIDIAPNYAGVVFGIANAFGTAAGSISTVSAKALTPNGTLEEWQIVLALFAAVCVAGAILFAILARGEVQDWARIEGTESLENSKTANVNLIPISLLPTRG</sequence>
<evidence type="ECO:0000256" key="6">
    <source>
        <dbReference type="ARBA" id="ARBA00023136"/>
    </source>
</evidence>
<dbReference type="PANTHER" id="PTHR11662">
    <property type="entry name" value="SOLUTE CARRIER FAMILY 17"/>
    <property type="match status" value="1"/>
</dbReference>
<feature type="transmembrane region" description="Helical" evidence="7">
    <location>
        <begin position="210"/>
        <end position="230"/>
    </location>
</feature>
<feature type="transmembrane region" description="Helical" evidence="7">
    <location>
        <begin position="90"/>
        <end position="109"/>
    </location>
</feature>
<keyword evidence="3 7" id="KW-0812">Transmembrane</keyword>
<dbReference type="FunFam" id="1.20.1250.20:FF:000423">
    <property type="entry name" value="Putative inorganic phosphate cotransporter-like Protein"/>
    <property type="match status" value="1"/>
</dbReference>
<organism evidence="9 10">
    <name type="scientific">Octopus sinensis</name>
    <name type="common">East Asian common octopus</name>
    <dbReference type="NCBI Taxonomy" id="2607531"/>
    <lineage>
        <taxon>Eukaryota</taxon>
        <taxon>Metazoa</taxon>
        <taxon>Spiralia</taxon>
        <taxon>Lophotrochozoa</taxon>
        <taxon>Mollusca</taxon>
        <taxon>Cephalopoda</taxon>
        <taxon>Coleoidea</taxon>
        <taxon>Octopodiformes</taxon>
        <taxon>Octopoda</taxon>
        <taxon>Incirrata</taxon>
        <taxon>Octopodidae</taxon>
        <taxon>Octopus</taxon>
    </lineage>
</organism>
<feature type="transmembrane region" description="Helical" evidence="7">
    <location>
        <begin position="172"/>
        <end position="198"/>
    </location>
</feature>
<dbReference type="KEGG" id="osn:115230093"/>
<dbReference type="SUPFAM" id="SSF103473">
    <property type="entry name" value="MFS general substrate transporter"/>
    <property type="match status" value="1"/>
</dbReference>
<dbReference type="GO" id="GO:0015293">
    <property type="term" value="F:symporter activity"/>
    <property type="evidence" value="ECO:0007669"/>
    <property type="project" value="UniProtKB-KW"/>
</dbReference>
<evidence type="ECO:0000256" key="4">
    <source>
        <dbReference type="ARBA" id="ARBA00022847"/>
    </source>
</evidence>
<evidence type="ECO:0000256" key="7">
    <source>
        <dbReference type="SAM" id="Phobius"/>
    </source>
</evidence>
<evidence type="ECO:0000313" key="9">
    <source>
        <dbReference type="Proteomes" id="UP000515154"/>
    </source>
</evidence>
<feature type="transmembrane region" description="Helical" evidence="7">
    <location>
        <begin position="315"/>
        <end position="333"/>
    </location>
</feature>
<dbReference type="PANTHER" id="PTHR11662:SF399">
    <property type="entry name" value="FI19708P1-RELATED"/>
    <property type="match status" value="1"/>
</dbReference>
<evidence type="ECO:0000256" key="3">
    <source>
        <dbReference type="ARBA" id="ARBA00022692"/>
    </source>
</evidence>
<dbReference type="InterPro" id="IPR020846">
    <property type="entry name" value="MFS_dom"/>
</dbReference>
<evidence type="ECO:0000256" key="2">
    <source>
        <dbReference type="ARBA" id="ARBA00022448"/>
    </source>
</evidence>
<evidence type="ECO:0000256" key="1">
    <source>
        <dbReference type="ARBA" id="ARBA00004141"/>
    </source>
</evidence>
<dbReference type="GO" id="GO:0016020">
    <property type="term" value="C:membrane"/>
    <property type="evidence" value="ECO:0007669"/>
    <property type="project" value="UniProtKB-SubCell"/>
</dbReference>
<keyword evidence="4" id="KW-0769">Symport</keyword>
<feature type="transmembrane region" description="Helical" evidence="7">
    <location>
        <begin position="372"/>
        <end position="393"/>
    </location>
</feature>
<dbReference type="InterPro" id="IPR050382">
    <property type="entry name" value="MFS_Na/Anion_cotransporter"/>
</dbReference>
<feature type="transmembrane region" description="Helical" evidence="7">
    <location>
        <begin position="405"/>
        <end position="425"/>
    </location>
</feature>
<dbReference type="Proteomes" id="UP000515154">
    <property type="component" value="Unplaced"/>
</dbReference>
<keyword evidence="2" id="KW-0813">Transport</keyword>
<feature type="transmembrane region" description="Helical" evidence="7">
    <location>
        <begin position="140"/>
        <end position="160"/>
    </location>
</feature>
<dbReference type="RefSeq" id="XP_029656181.2">
    <property type="nucleotide sequence ID" value="XM_029800321.2"/>
</dbReference>
<dbReference type="FunFam" id="1.20.1250.20:FF:000003">
    <property type="entry name" value="Solute carrier family 17 member 3"/>
    <property type="match status" value="1"/>
</dbReference>
<accession>A0A6P7U5F1</accession>
<dbReference type="Pfam" id="PF07690">
    <property type="entry name" value="MFS_1"/>
    <property type="match status" value="1"/>
</dbReference>
<dbReference type="InterPro" id="IPR011701">
    <property type="entry name" value="MFS"/>
</dbReference>
<dbReference type="InterPro" id="IPR036259">
    <property type="entry name" value="MFS_trans_sf"/>
</dbReference>
<evidence type="ECO:0000259" key="8">
    <source>
        <dbReference type="PROSITE" id="PS50850"/>
    </source>
</evidence>
<feature type="transmembrane region" description="Helical" evidence="7">
    <location>
        <begin position="345"/>
        <end position="366"/>
    </location>
</feature>